<sequence>MYLSGQSVTANDLIRQNSCYSAIVRTMKMDKFELDDLHCHPWHQLIFPYTGLLQTQVEDKKFLVPHTTAIFVPAGVAHESLALTDTHFMGIYINPVFFCDVETKISPIFVSEFIKLLFIEIEANFSSDKYDNNVQKNLVSVLLDQIEASKVTNFKLLVPKDKRIKQIFDCYCVDPSIPYTLDDWSNRVGATKRTLTRLFAKEFGTSFSLWRQHLRLVTSLTLLETNYSIQDVAITIGYKNDSSYIRAFKARFGITPLSFRSSSSNTVLYQR</sequence>
<dbReference type="GO" id="GO:0003700">
    <property type="term" value="F:DNA-binding transcription factor activity"/>
    <property type="evidence" value="ECO:0007669"/>
    <property type="project" value="InterPro"/>
</dbReference>
<dbReference type="PANTHER" id="PTHR11019">
    <property type="entry name" value="HTH-TYPE TRANSCRIPTIONAL REGULATOR NIMR"/>
    <property type="match status" value="1"/>
</dbReference>
<dbReference type="PROSITE" id="PS00041">
    <property type="entry name" value="HTH_ARAC_FAMILY_1"/>
    <property type="match status" value="1"/>
</dbReference>
<evidence type="ECO:0000313" key="5">
    <source>
        <dbReference type="EMBL" id="AMF91955.1"/>
    </source>
</evidence>
<dbReference type="AlphaFoldDB" id="A0AAX2LXE5"/>
<dbReference type="Gene3D" id="1.10.10.60">
    <property type="entry name" value="Homeodomain-like"/>
    <property type="match status" value="2"/>
</dbReference>
<dbReference type="SUPFAM" id="SSF51182">
    <property type="entry name" value="RmlC-like cupins"/>
    <property type="match status" value="1"/>
</dbReference>
<evidence type="ECO:0000313" key="6">
    <source>
        <dbReference type="EMBL" id="SUQ26749.1"/>
    </source>
</evidence>
<dbReference type="Proteomes" id="UP000254626">
    <property type="component" value="Unassembled WGS sequence"/>
</dbReference>
<feature type="domain" description="HTH araC/xylS-type" evidence="4">
    <location>
        <begin position="162"/>
        <end position="262"/>
    </location>
</feature>
<dbReference type="InterPro" id="IPR018062">
    <property type="entry name" value="HTH_AraC-typ_CS"/>
</dbReference>
<protein>
    <submittedName>
        <fullName evidence="6">AraC family transcripitonal regulator</fullName>
    </submittedName>
    <submittedName>
        <fullName evidence="5">AraC family transcriptional regulator</fullName>
    </submittedName>
</protein>
<keyword evidence="2" id="KW-0238">DNA-binding</keyword>
<dbReference type="KEGG" id="vfl:AL536_00230"/>
<dbReference type="PRINTS" id="PR00032">
    <property type="entry name" value="HTHARAC"/>
</dbReference>
<dbReference type="Proteomes" id="UP000057088">
    <property type="component" value="Chromosome 1"/>
</dbReference>
<name>A0AAX2LXE5_VIBFL</name>
<proteinExistence type="predicted"/>
<evidence type="ECO:0000256" key="2">
    <source>
        <dbReference type="ARBA" id="ARBA00023125"/>
    </source>
</evidence>
<gene>
    <name evidence="6" type="primary">ripA_4</name>
    <name evidence="5" type="ORF">AL536_00230</name>
    <name evidence="6" type="ORF">NCTC11327_03612</name>
</gene>
<dbReference type="InterPro" id="IPR014710">
    <property type="entry name" value="RmlC-like_jellyroll"/>
</dbReference>
<reference evidence="5" key="2">
    <citation type="submission" date="2018-01" db="EMBL/GenBank/DDBJ databases">
        <title>FDA dAtabase for Regulatory Grade micrObial Sequences (FDA-ARGOS): Supporting development and validation of Infectious Disease Dx tests.</title>
        <authorList>
            <person name="Hoffmann M."/>
            <person name="Allard M."/>
            <person name="Evans P."/>
            <person name="Brown E."/>
            <person name="Tallon L."/>
            <person name="Sadzewicz L."/>
            <person name="Sengamalay N."/>
            <person name="Ott S."/>
            <person name="Godinez A."/>
            <person name="Nagaraj S."/>
            <person name="Vyas G."/>
            <person name="Aluvathingal J."/>
            <person name="Nadendla S."/>
            <person name="Geyer C."/>
            <person name="Sichtig H."/>
        </authorList>
    </citation>
    <scope>NUCLEOTIDE SEQUENCE</scope>
    <source>
        <strain evidence="5">ATCC 33809</strain>
    </source>
</reference>
<dbReference type="PANTHER" id="PTHR11019:SF199">
    <property type="entry name" value="HTH-TYPE TRANSCRIPTIONAL REGULATOR NIMR"/>
    <property type="match status" value="1"/>
</dbReference>
<dbReference type="CDD" id="cd06124">
    <property type="entry name" value="cupin_NimR-like_N"/>
    <property type="match status" value="1"/>
</dbReference>
<dbReference type="SUPFAM" id="SSF46689">
    <property type="entry name" value="Homeodomain-like"/>
    <property type="match status" value="1"/>
</dbReference>
<dbReference type="Pfam" id="PF12833">
    <property type="entry name" value="HTH_18"/>
    <property type="match status" value="1"/>
</dbReference>
<keyword evidence="7" id="KW-1185">Reference proteome</keyword>
<dbReference type="EMBL" id="CP014034">
    <property type="protein sequence ID" value="AMF91955.1"/>
    <property type="molecule type" value="Genomic_DNA"/>
</dbReference>
<organism evidence="6 8">
    <name type="scientific">Vibrio fluvialis</name>
    <dbReference type="NCBI Taxonomy" id="676"/>
    <lineage>
        <taxon>Bacteria</taxon>
        <taxon>Pseudomonadati</taxon>
        <taxon>Pseudomonadota</taxon>
        <taxon>Gammaproteobacteria</taxon>
        <taxon>Vibrionales</taxon>
        <taxon>Vibrionaceae</taxon>
        <taxon>Vibrio</taxon>
    </lineage>
</organism>
<accession>A0AAX2LXE5</accession>
<evidence type="ECO:0000256" key="1">
    <source>
        <dbReference type="ARBA" id="ARBA00023015"/>
    </source>
</evidence>
<evidence type="ECO:0000313" key="7">
    <source>
        <dbReference type="Proteomes" id="UP000057088"/>
    </source>
</evidence>
<dbReference type="GO" id="GO:0043565">
    <property type="term" value="F:sequence-specific DNA binding"/>
    <property type="evidence" value="ECO:0007669"/>
    <property type="project" value="InterPro"/>
</dbReference>
<dbReference type="SMART" id="SM00342">
    <property type="entry name" value="HTH_ARAC"/>
    <property type="match status" value="1"/>
</dbReference>
<dbReference type="InterPro" id="IPR018060">
    <property type="entry name" value="HTH_AraC"/>
</dbReference>
<dbReference type="Gene3D" id="2.60.120.10">
    <property type="entry name" value="Jelly Rolls"/>
    <property type="match status" value="1"/>
</dbReference>
<dbReference type="PROSITE" id="PS01124">
    <property type="entry name" value="HTH_ARAC_FAMILY_2"/>
    <property type="match status" value="1"/>
</dbReference>
<evidence type="ECO:0000313" key="8">
    <source>
        <dbReference type="Proteomes" id="UP000254626"/>
    </source>
</evidence>
<dbReference type="InterPro" id="IPR011051">
    <property type="entry name" value="RmlC_Cupin_sf"/>
</dbReference>
<evidence type="ECO:0000256" key="3">
    <source>
        <dbReference type="ARBA" id="ARBA00023163"/>
    </source>
</evidence>
<dbReference type="InterPro" id="IPR009057">
    <property type="entry name" value="Homeodomain-like_sf"/>
</dbReference>
<reference evidence="6 8" key="3">
    <citation type="submission" date="2018-06" db="EMBL/GenBank/DDBJ databases">
        <authorList>
            <consortium name="Pathogen Informatics"/>
            <person name="Doyle S."/>
        </authorList>
    </citation>
    <scope>NUCLEOTIDE SEQUENCE [LARGE SCALE GENOMIC DNA]</scope>
    <source>
        <strain evidence="6 8">NCTC11327</strain>
    </source>
</reference>
<dbReference type="EMBL" id="UHIP01000002">
    <property type="protein sequence ID" value="SUQ26749.1"/>
    <property type="molecule type" value="Genomic_DNA"/>
</dbReference>
<evidence type="ECO:0000259" key="4">
    <source>
        <dbReference type="PROSITE" id="PS01124"/>
    </source>
</evidence>
<keyword evidence="1" id="KW-0805">Transcription regulation</keyword>
<keyword evidence="3" id="KW-0804">Transcription</keyword>
<reference evidence="7" key="1">
    <citation type="submission" date="2015-12" db="EMBL/GenBank/DDBJ databases">
        <title>FDA dAtabase for Regulatory Grade micrObial Sequences (FDA-ARGOS): Supporting development and validation of Infectious Disease Dx tests.</title>
        <authorList>
            <person name="Hoffmann M."/>
            <person name="Allard M."/>
            <person name="Evans P."/>
            <person name="Brown E."/>
            <person name="Tallon L.J."/>
            <person name="Sadzewicz L."/>
            <person name="Sengamalay N."/>
            <person name="Ott S."/>
            <person name="Godinez A."/>
            <person name="Nagaraj S."/>
            <person name="Vyas G."/>
            <person name="Aluvathingal J."/>
            <person name="Nadendla S."/>
            <person name="Geyer C."/>
            <person name="Sichtig H."/>
        </authorList>
    </citation>
    <scope>NUCLEOTIDE SEQUENCE [LARGE SCALE GENOMIC DNA]</scope>
    <source>
        <strain evidence="7">ATCC 33809</strain>
    </source>
</reference>
<dbReference type="InterPro" id="IPR020449">
    <property type="entry name" value="Tscrpt_reg_AraC-type_HTH"/>
</dbReference>